<keyword evidence="9" id="KW-1133">Transmembrane helix</keyword>
<dbReference type="PANTHER" id="PTHR36051">
    <property type="entry name" value="DYNAMIN"/>
    <property type="match status" value="1"/>
</dbReference>
<feature type="compositionally biased region" description="Acidic residues" evidence="8">
    <location>
        <begin position="521"/>
        <end position="549"/>
    </location>
</feature>
<organism evidence="11 12">
    <name type="scientific">Punica granatum</name>
    <name type="common">Pomegranate</name>
    <dbReference type="NCBI Taxonomy" id="22663"/>
    <lineage>
        <taxon>Eukaryota</taxon>
        <taxon>Viridiplantae</taxon>
        <taxon>Streptophyta</taxon>
        <taxon>Embryophyta</taxon>
        <taxon>Tracheophyta</taxon>
        <taxon>Spermatophyta</taxon>
        <taxon>Magnoliopsida</taxon>
        <taxon>eudicotyledons</taxon>
        <taxon>Gunneridae</taxon>
        <taxon>Pentapetalae</taxon>
        <taxon>rosids</taxon>
        <taxon>malvids</taxon>
        <taxon>Myrtales</taxon>
        <taxon>Lythraceae</taxon>
        <taxon>Punica</taxon>
    </lineage>
</organism>
<feature type="transmembrane region" description="Helical" evidence="9">
    <location>
        <begin position="851"/>
        <end position="874"/>
    </location>
</feature>
<evidence type="ECO:0000256" key="6">
    <source>
        <dbReference type="ARBA" id="ARBA00056903"/>
    </source>
</evidence>
<dbReference type="GO" id="GO:0005783">
    <property type="term" value="C:endoplasmic reticulum"/>
    <property type="evidence" value="ECO:0007669"/>
    <property type="project" value="UniProtKB-ARBA"/>
</dbReference>
<evidence type="ECO:0000256" key="9">
    <source>
        <dbReference type="SAM" id="Phobius"/>
    </source>
</evidence>
<feature type="compositionally biased region" description="Polar residues" evidence="8">
    <location>
        <begin position="798"/>
        <end position="815"/>
    </location>
</feature>
<evidence type="ECO:0000259" key="10">
    <source>
        <dbReference type="PROSITE" id="PS50202"/>
    </source>
</evidence>
<evidence type="ECO:0000256" key="4">
    <source>
        <dbReference type="ARBA" id="ARBA00022980"/>
    </source>
</evidence>
<dbReference type="PRINTS" id="PR00061">
    <property type="entry name" value="RIBOSOMALL19"/>
</dbReference>
<dbReference type="InterPro" id="IPR008962">
    <property type="entry name" value="PapD-like_sf"/>
</dbReference>
<dbReference type="Pfam" id="PF01245">
    <property type="entry name" value="Ribosomal_L19"/>
    <property type="match status" value="1"/>
</dbReference>
<proteinExistence type="inferred from homology"/>
<dbReference type="PROSITE" id="PS50202">
    <property type="entry name" value="MSP"/>
    <property type="match status" value="1"/>
</dbReference>
<evidence type="ECO:0000256" key="3">
    <source>
        <dbReference type="ARBA" id="ARBA00022730"/>
    </source>
</evidence>
<evidence type="ECO:0000313" key="11">
    <source>
        <dbReference type="EMBL" id="OWM86398.1"/>
    </source>
</evidence>
<dbReference type="Gene3D" id="2.30.30.790">
    <property type="match status" value="1"/>
</dbReference>
<comment type="function">
    <text evidence="6">Located at the 30S-50S ribosomal subunit interface and binds directly to 23S ribosomal RNA.</text>
</comment>
<keyword evidence="3" id="KW-0699">rRNA-binding</keyword>
<dbReference type="SUPFAM" id="SSF49354">
    <property type="entry name" value="PapD-like"/>
    <property type="match status" value="1"/>
</dbReference>
<keyword evidence="9" id="KW-0472">Membrane</keyword>
<name>A0A218XNP1_PUNGR</name>
<accession>A0A218XNP1</accession>
<feature type="coiled-coil region" evidence="7">
    <location>
        <begin position="287"/>
        <end position="314"/>
    </location>
</feature>
<gene>
    <name evidence="11" type="ORF">CDL15_Pgr021484</name>
</gene>
<evidence type="ECO:0000256" key="2">
    <source>
        <dbReference type="ARBA" id="ARBA00008932"/>
    </source>
</evidence>
<comment type="caution">
    <text evidence="11">The sequence shown here is derived from an EMBL/GenBank/DDBJ whole genome shotgun (WGS) entry which is preliminary data.</text>
</comment>
<dbReference type="GO" id="GO:0019843">
    <property type="term" value="F:rRNA binding"/>
    <property type="evidence" value="ECO:0007669"/>
    <property type="project" value="UniProtKB-KW"/>
</dbReference>
<dbReference type="InterPro" id="IPR013783">
    <property type="entry name" value="Ig-like_fold"/>
</dbReference>
<dbReference type="AlphaFoldDB" id="A0A218XNP1"/>
<comment type="similarity">
    <text evidence="1">Belongs to the bacterial ribosomal protein bL19 family.</text>
</comment>
<sequence>MDQSSGGSSSDTAGIGVGGGGGGGGIVVGKQRRAGFQGIRVQNPFTFKVGQVFTGFGVGCGVGIGVGRPINMGAIPVVNQVMSATRGATDAFSGVTAHVNNALKKVGAKNIEAGIGCGVGFGHGFGVGLALKPGVMNQIQSSFIQLMTKMMSKFGMGPNLPIGPGALPGSLQGGMSMISGPLSQSPMGNMMQLGSKSLDNTSQTLPGYGNMGFSSYQSIASSSSPDLSVESRTEKVLSSFLQNPVLKQEDDTKLNDLNEWKANEQLPLQNDPAVYGDSIPKRFHSCVLKHQRIIEELQEENEKLRQILIEDLKVSPSKIDTSYWSKRSLTRSYMKRMFHSPQHYNVEEDVYTSLIGATDIGFAFRSFSLRDTAGSISPAFSTDLGMDQMEVHTGFVHPVTRLLSLDLHSLVGTQSAGPDSVLIISLASRTHIKSAVSPTMASQVLPQALISITRSSQHGVPKKLGFSALASVRSSHFASGSGLTLPRVSSRSISSQRSPIFAAIGRPSFVVRAESGGEAEPAPEESAEGEAEAGPEAEAETEAEAGENAEEAKPPRTPRVKLGDIMGMLNKRAIEASEQVRPVPDLRTGDIVEIKLEVPENRRRLSVYKGIIISKQNAGIHTTIRIRRIIAGIGVEIVFPVYSPNIKEIKVVNHRKSSRLTMSNAGQQLISVHPDELKFIFELEKQSFCDLKVVNNTEHHVAFKVKTTSPKKYFVRPNTNVIQPWDACFIRVTLQAQLECPPDMQCKDKFLLQSTIVPPHSDIDDLSPDTFNKDGGKVVEECKLKVVYVAPNSASADAIRNTSRGTPDNSSNQAIQRAKEERDAAIRQTQQLQQELDMLKRRRLQKTDPGFSFKFALFVALIGLMVGFLLNLSLSSPSSE</sequence>
<feature type="region of interest" description="Disordered" evidence="8">
    <location>
        <begin position="798"/>
        <end position="823"/>
    </location>
</feature>
<dbReference type="PANTHER" id="PTHR36051:SF2">
    <property type="entry name" value="DYNAMIN"/>
    <property type="match status" value="1"/>
</dbReference>
<dbReference type="SUPFAM" id="SSF50104">
    <property type="entry name" value="Translation proteins SH3-like domain"/>
    <property type="match status" value="1"/>
</dbReference>
<reference evidence="12" key="1">
    <citation type="journal article" date="2017" name="Plant J.">
        <title>The pomegranate (Punica granatum L.) genome and the genomics of punicalagin biosynthesis.</title>
        <authorList>
            <person name="Qin G."/>
            <person name="Xu C."/>
            <person name="Ming R."/>
            <person name="Tang H."/>
            <person name="Guyot R."/>
            <person name="Kramer E.M."/>
            <person name="Hu Y."/>
            <person name="Yi X."/>
            <person name="Qi Y."/>
            <person name="Xu X."/>
            <person name="Gao Z."/>
            <person name="Pan H."/>
            <person name="Jian J."/>
            <person name="Tian Y."/>
            <person name="Yue Z."/>
            <person name="Xu Y."/>
        </authorList>
    </citation>
    <scope>NUCLEOTIDE SEQUENCE [LARGE SCALE GENOMIC DNA]</scope>
    <source>
        <strain evidence="12">cv. Dabenzi</strain>
    </source>
</reference>
<evidence type="ECO:0000313" key="12">
    <source>
        <dbReference type="Proteomes" id="UP000197138"/>
    </source>
</evidence>
<feature type="region of interest" description="Disordered" evidence="8">
    <location>
        <begin position="513"/>
        <end position="561"/>
    </location>
</feature>
<dbReference type="Pfam" id="PF00635">
    <property type="entry name" value="Motile_Sperm"/>
    <property type="match status" value="1"/>
</dbReference>
<protein>
    <recommendedName>
        <fullName evidence="10">MSP domain-containing protein</fullName>
    </recommendedName>
</protein>
<dbReference type="GO" id="GO:0006412">
    <property type="term" value="P:translation"/>
    <property type="evidence" value="ECO:0007669"/>
    <property type="project" value="InterPro"/>
</dbReference>
<dbReference type="InterPro" id="IPR000535">
    <property type="entry name" value="MSP_dom"/>
</dbReference>
<keyword evidence="3" id="KW-0694">RNA-binding</keyword>
<keyword evidence="7" id="KW-0175">Coiled coil</keyword>
<dbReference type="Proteomes" id="UP000197138">
    <property type="component" value="Unassembled WGS sequence"/>
</dbReference>
<dbReference type="GO" id="GO:0003735">
    <property type="term" value="F:structural constituent of ribosome"/>
    <property type="evidence" value="ECO:0007669"/>
    <property type="project" value="InterPro"/>
</dbReference>
<dbReference type="FunFam" id="2.60.40.10:FF:000813">
    <property type="entry name" value="Vesicle-associated protein 1-1"/>
    <property type="match status" value="1"/>
</dbReference>
<evidence type="ECO:0000256" key="8">
    <source>
        <dbReference type="SAM" id="MobiDB-lite"/>
    </source>
</evidence>
<feature type="domain" description="MSP" evidence="10">
    <location>
        <begin position="669"/>
        <end position="789"/>
    </location>
</feature>
<keyword evidence="9" id="KW-0812">Transmembrane</keyword>
<dbReference type="Gene3D" id="2.60.40.10">
    <property type="entry name" value="Immunoglobulins"/>
    <property type="match status" value="1"/>
</dbReference>
<evidence type="ECO:0000256" key="5">
    <source>
        <dbReference type="ARBA" id="ARBA00023274"/>
    </source>
</evidence>
<dbReference type="GO" id="GO:0005840">
    <property type="term" value="C:ribosome"/>
    <property type="evidence" value="ECO:0007669"/>
    <property type="project" value="UniProtKB-KW"/>
</dbReference>
<dbReference type="GO" id="GO:0003729">
    <property type="term" value="F:mRNA binding"/>
    <property type="evidence" value="ECO:0007669"/>
    <property type="project" value="UniProtKB-ARBA"/>
</dbReference>
<keyword evidence="4" id="KW-0689">Ribosomal protein</keyword>
<dbReference type="GO" id="GO:1990904">
    <property type="term" value="C:ribonucleoprotein complex"/>
    <property type="evidence" value="ECO:0007669"/>
    <property type="project" value="UniProtKB-KW"/>
</dbReference>
<dbReference type="InterPro" id="IPR008991">
    <property type="entry name" value="Translation_prot_SH3-like_sf"/>
</dbReference>
<dbReference type="FunFam" id="2.30.30.790:FF:000004">
    <property type="entry name" value="50S ribosomal protein L19, chloroplastic"/>
    <property type="match status" value="1"/>
</dbReference>
<keyword evidence="5" id="KW-0687">Ribonucleoprotein</keyword>
<comment type="similarity">
    <text evidence="2">Belongs to the VAMP-associated protein (VAP) (TC 9.B.17) family.</text>
</comment>
<evidence type="ECO:0000256" key="1">
    <source>
        <dbReference type="ARBA" id="ARBA00005781"/>
    </source>
</evidence>
<dbReference type="EMBL" id="MTKT01001084">
    <property type="protein sequence ID" value="OWM86398.1"/>
    <property type="molecule type" value="Genomic_DNA"/>
</dbReference>
<dbReference type="InterPro" id="IPR038657">
    <property type="entry name" value="Ribosomal_bL19_sf"/>
</dbReference>
<evidence type="ECO:0000256" key="7">
    <source>
        <dbReference type="SAM" id="Coils"/>
    </source>
</evidence>
<dbReference type="InterPro" id="IPR001857">
    <property type="entry name" value="Ribosomal_bL19"/>
</dbReference>